<dbReference type="Proteomes" id="UP000219788">
    <property type="component" value="Unassembled WGS sequence"/>
</dbReference>
<protein>
    <submittedName>
        <fullName evidence="1">Cytochrome</fullName>
    </submittedName>
</protein>
<gene>
    <name evidence="1" type="ORF">CRM76_01220</name>
</gene>
<sequence>MNFNEMMAALSPKRESLTIQGYQFYARPMTVQEFNDHITNADKDARDELSILRCIEDEEGNPVFTDIKQVKQLYTTVRAELIGLVALATLMPEPSKVEKEVKKTRS</sequence>
<comment type="caution">
    <text evidence="1">The sequence shown here is derived from an EMBL/GenBank/DDBJ whole genome shotgun (WGS) entry which is preliminary data.</text>
</comment>
<proteinExistence type="predicted"/>
<evidence type="ECO:0000313" key="1">
    <source>
        <dbReference type="EMBL" id="PEH74292.1"/>
    </source>
</evidence>
<accession>A0A2A7U7A3</accession>
<dbReference type="AlphaFoldDB" id="A0A2A7U7A3"/>
<name>A0A2A7U7A3_EDWTA</name>
<dbReference type="OrthoDB" id="6637989at2"/>
<organism evidence="1 2">
    <name type="scientific">Edwardsiella tarda</name>
    <dbReference type="NCBI Taxonomy" id="636"/>
    <lineage>
        <taxon>Bacteria</taxon>
        <taxon>Pseudomonadati</taxon>
        <taxon>Pseudomonadota</taxon>
        <taxon>Gammaproteobacteria</taxon>
        <taxon>Enterobacterales</taxon>
        <taxon>Hafniaceae</taxon>
        <taxon>Edwardsiella</taxon>
    </lineage>
</organism>
<evidence type="ECO:0000313" key="2">
    <source>
        <dbReference type="Proteomes" id="UP000219788"/>
    </source>
</evidence>
<dbReference type="EMBL" id="PDDV01000006">
    <property type="protein sequence ID" value="PEH74292.1"/>
    <property type="molecule type" value="Genomic_DNA"/>
</dbReference>
<dbReference type="RefSeq" id="WP_098142580.1">
    <property type="nucleotide sequence ID" value="NZ_PDDV01000006.1"/>
</dbReference>
<reference evidence="2" key="1">
    <citation type="submission" date="2017-09" db="EMBL/GenBank/DDBJ databases">
        <title>FDA dAtabase for Regulatory Grade micrObial Sequences (FDA-ARGOS): Supporting development and validation of Infectious Disease Dx tests.</title>
        <authorList>
            <person name="Goldberg B."/>
            <person name="Campos J."/>
            <person name="Tallon L."/>
            <person name="Sadzewicz L."/>
            <person name="Ott S."/>
            <person name="Zhao X."/>
            <person name="Nagaraj S."/>
            <person name="Vavikolanu K."/>
            <person name="Aluvathingal J."/>
            <person name="Nadendla S."/>
            <person name="Geyer C."/>
            <person name="Sichtig H."/>
        </authorList>
    </citation>
    <scope>NUCLEOTIDE SEQUENCE [LARGE SCALE GENOMIC DNA]</scope>
    <source>
        <strain evidence="2">FDAARGOS_370</strain>
    </source>
</reference>